<feature type="signal peptide" evidence="1">
    <location>
        <begin position="1"/>
        <end position="20"/>
    </location>
</feature>
<dbReference type="AlphaFoldDB" id="A0A1F4U275"/>
<evidence type="ECO:0000313" key="3">
    <source>
        <dbReference type="EMBL" id="OGC38981.1"/>
    </source>
</evidence>
<sequence>MKYWIMWFLVSILVSSNSNAVCTESGRPACIVVHDTNNVEILVSNFGSFGRAANGGPGCFWPKGSGHSYIFGAGIWFGTIDFLTGDTLVTIGYGPHGGETEFVPGLENLPPTHPDAIIYVYPDNWPAPITSFPMAPTLNVSHQDSWCAFNDCDSTVHMPGDGRPIGIEVYQTVYVWDLPNLEDIVFFDYEIKNVTEHKINSCYIGTYLDRGISFDYSKVILNDWYVINSESIHVDNFVYQYHDIYTSWDSCVVGFDLLQTDFDLSPGMDKDNDGIPDQYERDSSYYVNNLSQSMWDVDRDHVPDWRDASENPQIGLTAMKLFTLNLDPNKDNERYMTLAGYNFKTGEYCPFDTMPPEPDDMRCLLASGPFSIKPDSSIMLVFAIMFANWRGIYQKPDTAIVLVDKWAQLYYDMNYYRYTSVGEGRSEERTENNFMVLPNPVTTQGHIIFSVPTSEHIKIKLYNVLGQAVKMVAHGYFAAGKHDVAFSVDYLSSGTYFIMLETGNNRRCQSVIIK</sequence>
<proteinExistence type="predicted"/>
<protein>
    <recommendedName>
        <fullName evidence="2">Secretion system C-terminal sorting domain-containing protein</fullName>
    </recommendedName>
</protein>
<reference evidence="3 4" key="1">
    <citation type="journal article" date="2016" name="Nat. Commun.">
        <title>Thousands of microbial genomes shed light on interconnected biogeochemical processes in an aquifer system.</title>
        <authorList>
            <person name="Anantharaman K."/>
            <person name="Brown C.T."/>
            <person name="Hug L.A."/>
            <person name="Sharon I."/>
            <person name="Castelle C.J."/>
            <person name="Probst A.J."/>
            <person name="Thomas B.C."/>
            <person name="Singh A."/>
            <person name="Wilkins M.J."/>
            <person name="Karaoz U."/>
            <person name="Brodie E.L."/>
            <person name="Williams K.H."/>
            <person name="Hubbard S.S."/>
            <person name="Banfield J.F."/>
        </authorList>
    </citation>
    <scope>NUCLEOTIDE SEQUENCE [LARGE SCALE GENOMIC DNA]</scope>
</reference>
<dbReference type="Proteomes" id="UP000177025">
    <property type="component" value="Unassembled WGS sequence"/>
</dbReference>
<evidence type="ECO:0000313" key="4">
    <source>
        <dbReference type="Proteomes" id="UP000177025"/>
    </source>
</evidence>
<dbReference type="Pfam" id="PF18962">
    <property type="entry name" value="Por_Secre_tail"/>
    <property type="match status" value="1"/>
</dbReference>
<feature type="domain" description="Secretion system C-terminal sorting" evidence="2">
    <location>
        <begin position="437"/>
        <end position="513"/>
    </location>
</feature>
<dbReference type="NCBIfam" id="TIGR04183">
    <property type="entry name" value="Por_Secre_tail"/>
    <property type="match status" value="1"/>
</dbReference>
<evidence type="ECO:0000259" key="2">
    <source>
        <dbReference type="Pfam" id="PF18962"/>
    </source>
</evidence>
<gene>
    <name evidence="3" type="ORF">A2Y85_03240</name>
</gene>
<feature type="chain" id="PRO_5009514727" description="Secretion system C-terminal sorting domain-containing protein" evidence="1">
    <location>
        <begin position="21"/>
        <end position="514"/>
    </location>
</feature>
<dbReference type="InterPro" id="IPR026444">
    <property type="entry name" value="Secre_tail"/>
</dbReference>
<evidence type="ECO:0000256" key="1">
    <source>
        <dbReference type="SAM" id="SignalP"/>
    </source>
</evidence>
<organism evidence="3 4">
    <name type="scientific">candidate division WOR-3 bacterium RBG_13_43_14</name>
    <dbReference type="NCBI Taxonomy" id="1802590"/>
    <lineage>
        <taxon>Bacteria</taxon>
        <taxon>Bacteria division WOR-3</taxon>
    </lineage>
</organism>
<accession>A0A1F4U275</accession>
<comment type="caution">
    <text evidence="3">The sequence shown here is derived from an EMBL/GenBank/DDBJ whole genome shotgun (WGS) entry which is preliminary data.</text>
</comment>
<keyword evidence="1" id="KW-0732">Signal</keyword>
<dbReference type="EMBL" id="MEUM01000158">
    <property type="protein sequence ID" value="OGC38981.1"/>
    <property type="molecule type" value="Genomic_DNA"/>
</dbReference>
<name>A0A1F4U275_UNCW3</name>